<name>A0A914IEX4_GLORO</name>
<dbReference type="WBParaSite" id="Gr19_v10_g9280.t1">
    <property type="protein sequence ID" value="Gr19_v10_g9280.t1"/>
    <property type="gene ID" value="Gr19_v10_g9280"/>
</dbReference>
<proteinExistence type="predicted"/>
<dbReference type="AlphaFoldDB" id="A0A914IEX4"/>
<dbReference type="Proteomes" id="UP000887572">
    <property type="component" value="Unplaced"/>
</dbReference>
<evidence type="ECO:0000313" key="1">
    <source>
        <dbReference type="Proteomes" id="UP000887572"/>
    </source>
</evidence>
<accession>A0A914IEX4</accession>
<evidence type="ECO:0000313" key="2">
    <source>
        <dbReference type="WBParaSite" id="Gr19_v10_g9280.t1"/>
    </source>
</evidence>
<reference evidence="2" key="1">
    <citation type="submission" date="2022-11" db="UniProtKB">
        <authorList>
            <consortium name="WormBaseParasite"/>
        </authorList>
    </citation>
    <scope>IDENTIFICATION</scope>
</reference>
<organism evidence="1 2">
    <name type="scientific">Globodera rostochiensis</name>
    <name type="common">Golden nematode worm</name>
    <name type="synonym">Heterodera rostochiensis</name>
    <dbReference type="NCBI Taxonomy" id="31243"/>
    <lineage>
        <taxon>Eukaryota</taxon>
        <taxon>Metazoa</taxon>
        <taxon>Ecdysozoa</taxon>
        <taxon>Nematoda</taxon>
        <taxon>Chromadorea</taxon>
        <taxon>Rhabditida</taxon>
        <taxon>Tylenchina</taxon>
        <taxon>Tylenchomorpha</taxon>
        <taxon>Tylenchoidea</taxon>
        <taxon>Heteroderidae</taxon>
        <taxon>Heteroderinae</taxon>
        <taxon>Globodera</taxon>
    </lineage>
</organism>
<sequence length="332" mass="39172">MKNINEKIEKKLGVSLRTINLWKNQLGVSKTQKKHTDAEKVELLKKFYKIKKENPQLRKFEIANMLNIDKRTLGLWEMKSKGLTGINKNYTEVEKQEIIAEFDKLKNEFKARYKGMPYENINEKIVQKLGVSLRTINLWKKQLGVSKPQKKHTDAEKVELLKKCCKIKKENPQLRKYEIAKMLNIDKTTLSLWERESKGIKPGIRKSEVEKQEIIAEWKKQFGASKNRKKHTEAKKAEFMKQFYKIEEKNPKMNKEEIAQRLNIPMTTINRWKRQFKVDDGGLIDNQRHGGSERSTSSANSLNDIPWKWNVFGKKRNERIGKIPHKCYTFIP</sequence>
<keyword evidence="1" id="KW-1185">Reference proteome</keyword>
<protein>
    <submittedName>
        <fullName evidence="2">Transposase</fullName>
    </submittedName>
</protein>